<evidence type="ECO:0000256" key="4">
    <source>
        <dbReference type="ARBA" id="ARBA00022670"/>
    </source>
</evidence>
<keyword evidence="7" id="KW-0378">Hydrolase</keyword>
<comment type="similarity">
    <text evidence="2 12">Belongs to the peptidase M14 family.</text>
</comment>
<comment type="caution">
    <text evidence="14">The sequence shown here is derived from an EMBL/GenBank/DDBJ whole genome shotgun (WGS) entry which is preliminary data.</text>
</comment>
<keyword evidence="8" id="KW-0862">Zinc</keyword>
<name>A0A3L9Z244_9FLAO</name>
<comment type="catalytic activity">
    <reaction evidence="10">
        <text>Releases a C-terminal residue, which may be hydrophobic or positively charged.</text>
        <dbReference type="EC" id="3.4.17.18"/>
    </reaction>
</comment>
<dbReference type="PROSITE" id="PS52035">
    <property type="entry name" value="PEPTIDASE_M14"/>
    <property type="match status" value="1"/>
</dbReference>
<dbReference type="Gene3D" id="3.40.630.10">
    <property type="entry name" value="Zn peptidases"/>
    <property type="match status" value="1"/>
</dbReference>
<evidence type="ECO:0000256" key="1">
    <source>
        <dbReference type="ARBA" id="ARBA00001947"/>
    </source>
</evidence>
<sequence>MKPNTLLRITFVISLLFYSIFGHSQQLIYSKVKVQLENSLQMEQLISLGLDIDHYEGDTQNGISFYVNPSELEMLTTSDFTFEITIPDFNAYYKQQQLLDLEKSSNVTKSEFTANGFDFGSMGGYYTYDEIGAKLDEMRQDFPNLITAKTSIGLSYEGREIWMVKISDNPDSNEGELAAYFDSLHHAREPLSMATNINYMFWLLENYATNPQVQYLIDNRELYFVPVVNPDGYVYNEQTNPDGGGLWRKNRNVNSGGCMGVDLNRNYGFEFAQNGSCASNNECSAAYHGTGPFSEPETIAVRDLIALIQPKTSFSIHCYGGKFIMPYGNVTPPDFEIYAEWASSFLSENNYPYGSALEMVGYNACGTAIDYYYSEGVYSWTPELGLSGFWPPQSQIFDLVDENVYPMFYQSWIAGAYLDVQSHNQIGVALPGSSFELVVEVKNVGVGAASLNSEVVVQSSVSGVSVSPVVAYGDIAARTRQDNNSAPFVITVDPTFSDTSFNLIISTLQEGVENETSEIIINIGEKDVLFFDDSESGNLYWTASGVGVDWGAIDDDSYSGIGCLGDSNDGTYATFTQNYFELNEIFDLTSTSFPGISFMAKYSLGDGDLLRFQISTDSGTSWQNMTTFTLSERWKQQFVDLSDYTSENNVRFRFYLNNVNNSSSDGFYFDDFEVADYDSNLLDSINSENLSEVIITPNPFYDSFVIEGLISENSTVEMYDINGRKLRAEFIYNENTISFNQLETLAPGVYFLKIQNNKGSHIVKKMLKN</sequence>
<evidence type="ECO:0000256" key="7">
    <source>
        <dbReference type="ARBA" id="ARBA00022801"/>
    </source>
</evidence>
<reference evidence="14 15" key="1">
    <citation type="submission" date="2018-10" db="EMBL/GenBank/DDBJ databases">
        <title>Genomic Encyclopedia of Archaeal and Bacterial Type Strains, Phase II (KMG-II): from individual species to whole genera.</title>
        <authorList>
            <person name="Goeker M."/>
        </authorList>
    </citation>
    <scope>NUCLEOTIDE SEQUENCE [LARGE SCALE GENOMIC DNA]</scope>
    <source>
        <strain evidence="14 15">DSM 23424</strain>
    </source>
</reference>
<dbReference type="GO" id="GO:0008270">
    <property type="term" value="F:zinc ion binding"/>
    <property type="evidence" value="ECO:0007669"/>
    <property type="project" value="InterPro"/>
</dbReference>
<dbReference type="GO" id="GO:0004181">
    <property type="term" value="F:metallocarboxypeptidase activity"/>
    <property type="evidence" value="ECO:0007669"/>
    <property type="project" value="InterPro"/>
</dbReference>
<keyword evidence="6" id="KW-0732">Signal</keyword>
<keyword evidence="4" id="KW-0645">Protease</keyword>
<keyword evidence="9" id="KW-0482">Metalloprotease</keyword>
<dbReference type="OrthoDB" id="9808753at2"/>
<gene>
    <name evidence="14" type="ORF">BXY75_1303</name>
</gene>
<evidence type="ECO:0000256" key="9">
    <source>
        <dbReference type="ARBA" id="ARBA00023049"/>
    </source>
</evidence>
<dbReference type="EMBL" id="REFC01000012">
    <property type="protein sequence ID" value="RMA64428.1"/>
    <property type="molecule type" value="Genomic_DNA"/>
</dbReference>
<dbReference type="SUPFAM" id="SSF53187">
    <property type="entry name" value="Zn-dependent exopeptidases"/>
    <property type="match status" value="1"/>
</dbReference>
<evidence type="ECO:0000256" key="6">
    <source>
        <dbReference type="ARBA" id="ARBA00022729"/>
    </source>
</evidence>
<dbReference type="PRINTS" id="PR00765">
    <property type="entry name" value="CRBOXYPTASEA"/>
</dbReference>
<dbReference type="Gene3D" id="2.60.120.260">
    <property type="entry name" value="Galactose-binding domain-like"/>
    <property type="match status" value="1"/>
</dbReference>
<evidence type="ECO:0000256" key="10">
    <source>
        <dbReference type="ARBA" id="ARBA00050859"/>
    </source>
</evidence>
<dbReference type="NCBIfam" id="TIGR04183">
    <property type="entry name" value="Por_Secre_tail"/>
    <property type="match status" value="1"/>
</dbReference>
<proteinExistence type="inferred from homology"/>
<evidence type="ECO:0000256" key="2">
    <source>
        <dbReference type="ARBA" id="ARBA00005988"/>
    </source>
</evidence>
<dbReference type="Pfam" id="PF18962">
    <property type="entry name" value="Por_Secre_tail"/>
    <property type="match status" value="1"/>
</dbReference>
<keyword evidence="3" id="KW-0121">Carboxypeptidase</keyword>
<organism evidence="14 15">
    <name type="scientific">Ulvibacter antarcticus</name>
    <dbReference type="NCBI Taxonomy" id="442714"/>
    <lineage>
        <taxon>Bacteria</taxon>
        <taxon>Pseudomonadati</taxon>
        <taxon>Bacteroidota</taxon>
        <taxon>Flavobacteriia</taxon>
        <taxon>Flavobacteriales</taxon>
        <taxon>Flavobacteriaceae</taxon>
        <taxon>Ulvibacter</taxon>
    </lineage>
</organism>
<dbReference type="CDD" id="cd03859">
    <property type="entry name" value="M14_CPT"/>
    <property type="match status" value="1"/>
</dbReference>
<dbReference type="Proteomes" id="UP000271339">
    <property type="component" value="Unassembled WGS sequence"/>
</dbReference>
<dbReference type="GO" id="GO:0006508">
    <property type="term" value="P:proteolysis"/>
    <property type="evidence" value="ECO:0007669"/>
    <property type="project" value="UniProtKB-KW"/>
</dbReference>
<keyword evidence="15" id="KW-1185">Reference proteome</keyword>
<evidence type="ECO:0000313" key="15">
    <source>
        <dbReference type="Proteomes" id="UP000271339"/>
    </source>
</evidence>
<comment type="cofactor">
    <cofactor evidence="1">
        <name>Zn(2+)</name>
        <dbReference type="ChEBI" id="CHEBI:29105"/>
    </cofactor>
</comment>
<dbReference type="InterPro" id="IPR000834">
    <property type="entry name" value="Peptidase_M14"/>
</dbReference>
<accession>A0A3L9Z244</accession>
<dbReference type="PANTHER" id="PTHR11705:SF143">
    <property type="entry name" value="SLL0236 PROTEIN"/>
    <property type="match status" value="1"/>
</dbReference>
<dbReference type="Pfam" id="PF00246">
    <property type="entry name" value="Peptidase_M14"/>
    <property type="match status" value="1"/>
</dbReference>
<protein>
    <recommendedName>
        <fullName evidence="11">carboxypeptidase T</fullName>
        <ecNumber evidence="11">3.4.17.18</ecNumber>
    </recommendedName>
</protein>
<evidence type="ECO:0000256" key="11">
    <source>
        <dbReference type="ARBA" id="ARBA00066554"/>
    </source>
</evidence>
<evidence type="ECO:0000313" key="14">
    <source>
        <dbReference type="EMBL" id="RMA64428.1"/>
    </source>
</evidence>
<evidence type="ECO:0000259" key="13">
    <source>
        <dbReference type="PROSITE" id="PS52035"/>
    </source>
</evidence>
<dbReference type="InterPro" id="IPR026444">
    <property type="entry name" value="Secre_tail"/>
</dbReference>
<dbReference type="SMART" id="SM00631">
    <property type="entry name" value="Zn_pept"/>
    <property type="match status" value="1"/>
</dbReference>
<evidence type="ECO:0000256" key="5">
    <source>
        <dbReference type="ARBA" id="ARBA00022723"/>
    </source>
</evidence>
<keyword evidence="5" id="KW-0479">Metal-binding</keyword>
<dbReference type="PANTHER" id="PTHR11705">
    <property type="entry name" value="PROTEASE FAMILY M14 CARBOXYPEPTIDASE A,B"/>
    <property type="match status" value="1"/>
</dbReference>
<evidence type="ECO:0000256" key="3">
    <source>
        <dbReference type="ARBA" id="ARBA00022645"/>
    </source>
</evidence>
<dbReference type="EC" id="3.4.17.18" evidence="11"/>
<evidence type="ECO:0000256" key="8">
    <source>
        <dbReference type="ARBA" id="ARBA00022833"/>
    </source>
</evidence>
<dbReference type="FunFam" id="3.40.630.10:FF:000084">
    <property type="entry name" value="Carboxypeptidase B2"/>
    <property type="match status" value="1"/>
</dbReference>
<feature type="domain" description="Peptidase M14" evidence="13">
    <location>
        <begin position="124"/>
        <end position="414"/>
    </location>
</feature>
<dbReference type="GO" id="GO:0005615">
    <property type="term" value="C:extracellular space"/>
    <property type="evidence" value="ECO:0007669"/>
    <property type="project" value="TreeGrafter"/>
</dbReference>
<feature type="active site" description="Proton donor/acceptor" evidence="12">
    <location>
        <position position="383"/>
    </location>
</feature>
<dbReference type="AlphaFoldDB" id="A0A3L9Z244"/>
<dbReference type="InterPro" id="IPR033810">
    <property type="entry name" value="Carboxypeptidase_T"/>
</dbReference>
<evidence type="ECO:0000256" key="12">
    <source>
        <dbReference type="PROSITE-ProRule" id="PRU01379"/>
    </source>
</evidence>